<dbReference type="InterPro" id="IPR023187">
    <property type="entry name" value="Tscrpt_reg_MarR-type_CS"/>
</dbReference>
<dbReference type="PROSITE" id="PS01117">
    <property type="entry name" value="HTH_MARR_1"/>
    <property type="match status" value="1"/>
</dbReference>
<dbReference type="PANTHER" id="PTHR35790:SF4">
    <property type="entry name" value="HTH-TYPE TRANSCRIPTIONAL REGULATOR PCHR"/>
    <property type="match status" value="1"/>
</dbReference>
<evidence type="ECO:0000256" key="3">
    <source>
        <dbReference type="ARBA" id="ARBA00023163"/>
    </source>
</evidence>
<evidence type="ECO:0000256" key="1">
    <source>
        <dbReference type="ARBA" id="ARBA00023015"/>
    </source>
</evidence>
<dbReference type="Pfam" id="PF12802">
    <property type="entry name" value="MarR_2"/>
    <property type="match status" value="1"/>
</dbReference>
<protein>
    <recommendedName>
        <fullName evidence="4">HTH marR-type domain-containing protein</fullName>
    </recommendedName>
</protein>
<dbReference type="InterPro" id="IPR052067">
    <property type="entry name" value="Metal_resp_HTH_trans_reg"/>
</dbReference>
<evidence type="ECO:0000259" key="4">
    <source>
        <dbReference type="PROSITE" id="PS50995"/>
    </source>
</evidence>
<dbReference type="GO" id="GO:0003700">
    <property type="term" value="F:DNA-binding transcription factor activity"/>
    <property type="evidence" value="ECO:0007669"/>
    <property type="project" value="InterPro"/>
</dbReference>
<keyword evidence="6" id="KW-1185">Reference proteome</keyword>
<dbReference type="OrthoDB" id="67844at2157"/>
<keyword evidence="1" id="KW-0805">Transcription regulation</keyword>
<dbReference type="InterPro" id="IPR036388">
    <property type="entry name" value="WH-like_DNA-bd_sf"/>
</dbReference>
<dbReference type="PANTHER" id="PTHR35790">
    <property type="entry name" value="HTH-TYPE TRANSCRIPTIONAL REGULATOR PCHR"/>
    <property type="match status" value="1"/>
</dbReference>
<gene>
    <name evidence="5" type="ORF">DK846_11400</name>
</gene>
<comment type="caution">
    <text evidence="5">The sequence shown here is derived from an EMBL/GenBank/DDBJ whole genome shotgun (WGS) entry which is preliminary data.</text>
</comment>
<dbReference type="SMART" id="SM00347">
    <property type="entry name" value="HTH_MARR"/>
    <property type="match status" value="1"/>
</dbReference>
<dbReference type="InterPro" id="IPR036390">
    <property type="entry name" value="WH_DNA-bd_sf"/>
</dbReference>
<dbReference type="GO" id="GO:0003677">
    <property type="term" value="F:DNA binding"/>
    <property type="evidence" value="ECO:0007669"/>
    <property type="project" value="UniProtKB-KW"/>
</dbReference>
<dbReference type="Proteomes" id="UP000245657">
    <property type="component" value="Unassembled WGS sequence"/>
</dbReference>
<name>A0A2V2N7D2_9EURY</name>
<evidence type="ECO:0000313" key="5">
    <source>
        <dbReference type="EMBL" id="PWR71461.1"/>
    </source>
</evidence>
<dbReference type="EMBL" id="QGMY01000008">
    <property type="protein sequence ID" value="PWR71461.1"/>
    <property type="molecule type" value="Genomic_DNA"/>
</dbReference>
<dbReference type="PROSITE" id="PS50995">
    <property type="entry name" value="HTH_MARR_2"/>
    <property type="match status" value="1"/>
</dbReference>
<evidence type="ECO:0000256" key="2">
    <source>
        <dbReference type="ARBA" id="ARBA00023125"/>
    </source>
</evidence>
<proteinExistence type="predicted"/>
<dbReference type="AlphaFoldDB" id="A0A2V2N7D2"/>
<accession>A0A2V2N7D2</accession>
<keyword evidence="2" id="KW-0238">DNA-binding</keyword>
<dbReference type="InterPro" id="IPR000835">
    <property type="entry name" value="HTH_MarR-typ"/>
</dbReference>
<keyword evidence="3" id="KW-0804">Transcription</keyword>
<evidence type="ECO:0000313" key="6">
    <source>
        <dbReference type="Proteomes" id="UP000245657"/>
    </source>
</evidence>
<feature type="domain" description="HTH marR-type" evidence="4">
    <location>
        <begin position="56"/>
        <end position="194"/>
    </location>
</feature>
<dbReference type="Gene3D" id="1.10.10.10">
    <property type="entry name" value="Winged helix-like DNA-binding domain superfamily/Winged helix DNA-binding domain"/>
    <property type="match status" value="1"/>
</dbReference>
<dbReference type="SUPFAM" id="SSF46785">
    <property type="entry name" value="Winged helix' DNA-binding domain"/>
    <property type="match status" value="1"/>
</dbReference>
<organism evidence="5 6">
    <name type="scientific">Methanospirillum lacunae</name>
    <dbReference type="NCBI Taxonomy" id="668570"/>
    <lineage>
        <taxon>Archaea</taxon>
        <taxon>Methanobacteriati</taxon>
        <taxon>Methanobacteriota</taxon>
        <taxon>Stenosarchaea group</taxon>
        <taxon>Methanomicrobia</taxon>
        <taxon>Methanomicrobiales</taxon>
        <taxon>Methanospirillaceae</taxon>
        <taxon>Methanospirillum</taxon>
    </lineage>
</organism>
<sequence length="222" mass="24843">MDDILSSRSFIPPLNFLIVQGYFWFVCWKKFGSQISVSIDTLSMGEILAGEPDMISSQILVTLVQVIQKAAFIDNQPVDLGDGPLLTAAEIHLIDMAGRYQGDTISDLAVRMGVTKSAVSQMVQKLVVKGYLIRGREEGNRKNISLHLTPNGKKAFEWHKSLHSNVDKEIISYLAALSDHERTILLELLVRLMTTIDHSLLIRNDHIRDFLSSYSSESSDIP</sequence>
<dbReference type="RefSeq" id="WP_109969079.1">
    <property type="nucleotide sequence ID" value="NZ_QGMY01000008.1"/>
</dbReference>
<reference evidence="5 6" key="1">
    <citation type="submission" date="2018-05" db="EMBL/GenBank/DDBJ databases">
        <title>Draft genome of Methanospirillum lacunae Ki8-1.</title>
        <authorList>
            <person name="Dueholm M.S."/>
            <person name="Nielsen P.H."/>
            <person name="Bakmann L.F."/>
            <person name="Otzen D.E."/>
        </authorList>
    </citation>
    <scope>NUCLEOTIDE SEQUENCE [LARGE SCALE GENOMIC DNA]</scope>
    <source>
        <strain evidence="5 6">Ki8-1</strain>
    </source>
</reference>